<name>X6P1M2_RETFI</name>
<dbReference type="CDD" id="cd05233">
    <property type="entry name" value="SDR_c"/>
    <property type="match status" value="1"/>
</dbReference>
<keyword evidence="6" id="KW-1185">Reference proteome</keyword>
<keyword evidence="3" id="KW-0560">Oxidoreductase</keyword>
<evidence type="ECO:0000256" key="1">
    <source>
        <dbReference type="ARBA" id="ARBA00006484"/>
    </source>
</evidence>
<sequence>MSQKTETKSGKPLVVITGASSGIGEACARLFNKEGYPLLLLARSKDDMEKKFGKMENVMISEVDVCEHHDICSALEKAEKSYGPCCCLINNAGLLLLGKMEEQDLGEWKKMMDVNVGGVLHGIKCVLKTMKEHKCGTIINISSLAAKRHCENQTMYCATKAAVHAITEGVRKEVAMCGVKVTTISPGLVEVK</sequence>
<dbReference type="EMBL" id="ASPP01004572">
    <property type="protein sequence ID" value="ETO31959.1"/>
    <property type="molecule type" value="Genomic_DNA"/>
</dbReference>
<dbReference type="PRINTS" id="PR00081">
    <property type="entry name" value="GDHRDH"/>
</dbReference>
<reference evidence="5 6" key="1">
    <citation type="journal article" date="2013" name="Curr. Biol.">
        <title>The Genome of the Foraminiferan Reticulomyxa filosa.</title>
        <authorList>
            <person name="Glockner G."/>
            <person name="Hulsmann N."/>
            <person name="Schleicher M."/>
            <person name="Noegel A.A."/>
            <person name="Eichinger L."/>
            <person name="Gallinger C."/>
            <person name="Pawlowski J."/>
            <person name="Sierra R."/>
            <person name="Euteneuer U."/>
            <person name="Pillet L."/>
            <person name="Moustafa A."/>
            <person name="Platzer M."/>
            <person name="Groth M."/>
            <person name="Szafranski K."/>
            <person name="Schliwa M."/>
        </authorList>
    </citation>
    <scope>NUCLEOTIDE SEQUENCE [LARGE SCALE GENOMIC DNA]</scope>
</reference>
<evidence type="ECO:0000313" key="5">
    <source>
        <dbReference type="EMBL" id="ETO31959.1"/>
    </source>
</evidence>
<evidence type="ECO:0000313" key="6">
    <source>
        <dbReference type="Proteomes" id="UP000023152"/>
    </source>
</evidence>
<dbReference type="InterPro" id="IPR002347">
    <property type="entry name" value="SDR_fam"/>
</dbReference>
<gene>
    <name evidence="5" type="ORF">RFI_05157</name>
</gene>
<dbReference type="PROSITE" id="PS00061">
    <property type="entry name" value="ADH_SHORT"/>
    <property type="match status" value="1"/>
</dbReference>
<evidence type="ECO:0000256" key="2">
    <source>
        <dbReference type="ARBA" id="ARBA00022857"/>
    </source>
</evidence>
<dbReference type="PANTHER" id="PTHR43391:SF14">
    <property type="entry name" value="DEHYDROGENASE_REDUCTASE SDR FAMILY PROTEIN 7-LIKE"/>
    <property type="match status" value="1"/>
</dbReference>
<evidence type="ECO:0000256" key="4">
    <source>
        <dbReference type="RuleBase" id="RU000363"/>
    </source>
</evidence>
<dbReference type="SUPFAM" id="SSF51735">
    <property type="entry name" value="NAD(P)-binding Rossmann-fold domains"/>
    <property type="match status" value="1"/>
</dbReference>
<dbReference type="GO" id="GO:0016491">
    <property type="term" value="F:oxidoreductase activity"/>
    <property type="evidence" value="ECO:0007669"/>
    <property type="project" value="UniProtKB-KW"/>
</dbReference>
<dbReference type="AlphaFoldDB" id="X6P1M2"/>
<dbReference type="Gene3D" id="3.40.50.720">
    <property type="entry name" value="NAD(P)-binding Rossmann-like Domain"/>
    <property type="match status" value="1"/>
</dbReference>
<dbReference type="Pfam" id="PF00106">
    <property type="entry name" value="adh_short"/>
    <property type="match status" value="1"/>
</dbReference>
<accession>X6P1M2</accession>
<keyword evidence="2" id="KW-0521">NADP</keyword>
<proteinExistence type="inferred from homology"/>
<dbReference type="InterPro" id="IPR036291">
    <property type="entry name" value="NAD(P)-bd_dom_sf"/>
</dbReference>
<dbReference type="OrthoDB" id="37659at2759"/>
<protein>
    <submittedName>
        <fullName evidence="5">Short chain dehydrogenase</fullName>
    </submittedName>
</protein>
<organism evidence="5 6">
    <name type="scientific">Reticulomyxa filosa</name>
    <dbReference type="NCBI Taxonomy" id="46433"/>
    <lineage>
        <taxon>Eukaryota</taxon>
        <taxon>Sar</taxon>
        <taxon>Rhizaria</taxon>
        <taxon>Retaria</taxon>
        <taxon>Foraminifera</taxon>
        <taxon>Monothalamids</taxon>
        <taxon>Reticulomyxidae</taxon>
        <taxon>Reticulomyxa</taxon>
    </lineage>
</organism>
<dbReference type="PRINTS" id="PR00080">
    <property type="entry name" value="SDRFAMILY"/>
</dbReference>
<evidence type="ECO:0000256" key="3">
    <source>
        <dbReference type="ARBA" id="ARBA00023002"/>
    </source>
</evidence>
<comment type="similarity">
    <text evidence="1 4">Belongs to the short-chain dehydrogenases/reductases (SDR) family.</text>
</comment>
<dbReference type="Proteomes" id="UP000023152">
    <property type="component" value="Unassembled WGS sequence"/>
</dbReference>
<dbReference type="InterPro" id="IPR020904">
    <property type="entry name" value="Sc_DH/Rdtase_CS"/>
</dbReference>
<dbReference type="OMA" id="MGTDNIP"/>
<dbReference type="PANTHER" id="PTHR43391">
    <property type="entry name" value="RETINOL DEHYDROGENASE-RELATED"/>
    <property type="match status" value="1"/>
</dbReference>
<comment type="caution">
    <text evidence="5">The sequence shown here is derived from an EMBL/GenBank/DDBJ whole genome shotgun (WGS) entry which is preliminary data.</text>
</comment>